<dbReference type="Proteomes" id="UP000032180">
    <property type="component" value="Chromosome 4"/>
</dbReference>
<proteinExistence type="predicted"/>
<evidence type="ECO:0000313" key="2">
    <source>
        <dbReference type="Proteomes" id="UP000032180"/>
    </source>
</evidence>
<accession>A0A0D9W2A6</accession>
<dbReference type="AlphaFoldDB" id="A0A0D9W2A6"/>
<keyword evidence="2" id="KW-1185">Reference proteome</keyword>
<protein>
    <recommendedName>
        <fullName evidence="3">CRC domain-containing protein</fullName>
    </recommendedName>
</protein>
<organism evidence="1 2">
    <name type="scientific">Leersia perrieri</name>
    <dbReference type="NCBI Taxonomy" id="77586"/>
    <lineage>
        <taxon>Eukaryota</taxon>
        <taxon>Viridiplantae</taxon>
        <taxon>Streptophyta</taxon>
        <taxon>Embryophyta</taxon>
        <taxon>Tracheophyta</taxon>
        <taxon>Spermatophyta</taxon>
        <taxon>Magnoliopsida</taxon>
        <taxon>Liliopsida</taxon>
        <taxon>Poales</taxon>
        <taxon>Poaceae</taxon>
        <taxon>BOP clade</taxon>
        <taxon>Oryzoideae</taxon>
        <taxon>Oryzeae</taxon>
        <taxon>Oryzinae</taxon>
        <taxon>Leersia</taxon>
    </lineage>
</organism>
<reference evidence="1" key="3">
    <citation type="submission" date="2015-04" db="UniProtKB">
        <authorList>
            <consortium name="EnsemblPlants"/>
        </authorList>
    </citation>
    <scope>IDENTIFICATION</scope>
</reference>
<evidence type="ECO:0008006" key="3">
    <source>
        <dbReference type="Google" id="ProtNLM"/>
    </source>
</evidence>
<dbReference type="EnsemblPlants" id="LPERR04G01750.1">
    <property type="protein sequence ID" value="LPERR04G01750.1"/>
    <property type="gene ID" value="LPERR04G01750"/>
</dbReference>
<dbReference type="HOGENOM" id="CLU_2213723_0_0_1"/>
<evidence type="ECO:0000313" key="1">
    <source>
        <dbReference type="EnsemblPlants" id="LPERR04G01750.1"/>
    </source>
</evidence>
<sequence length="107" mass="12273">MNYQSNEDSVEERMDIVKMNNPRSGPKIVRVVDAMEIDSQSSNAVLEDEQLMNANGCTCWKSKCRHLNCRCFKVCMLCIYTSFDIQPIFTTSCNHAYAKHVVVNMIE</sequence>
<name>A0A0D9W2A6_9ORYZ</name>
<dbReference type="Gramene" id="LPERR04G01750.1">
    <property type="protein sequence ID" value="LPERR04G01750.1"/>
    <property type="gene ID" value="LPERR04G01750"/>
</dbReference>
<reference evidence="1 2" key="1">
    <citation type="submission" date="2012-08" db="EMBL/GenBank/DDBJ databases">
        <title>Oryza genome evolution.</title>
        <authorList>
            <person name="Wing R.A."/>
        </authorList>
    </citation>
    <scope>NUCLEOTIDE SEQUENCE</scope>
</reference>
<reference evidence="2" key="2">
    <citation type="submission" date="2013-12" db="EMBL/GenBank/DDBJ databases">
        <authorList>
            <person name="Yu Y."/>
            <person name="Lee S."/>
            <person name="de Baynast K."/>
            <person name="Wissotski M."/>
            <person name="Liu L."/>
            <person name="Talag J."/>
            <person name="Goicoechea J."/>
            <person name="Angelova A."/>
            <person name="Jetty R."/>
            <person name="Kudrna D."/>
            <person name="Golser W."/>
            <person name="Rivera L."/>
            <person name="Zhang J."/>
            <person name="Wing R."/>
        </authorList>
    </citation>
    <scope>NUCLEOTIDE SEQUENCE</scope>
</reference>